<sequence length="261" mass="27748">MIRSLWTAATGMTAQQLNMDVISNNLANVNTAGFKKSRADFQDLLYQVSRAAGTESVNGDEVPTGIQVGLGARAAAVQKIFTTGDLQQTGNDLDIAIEGNGFFRVMMPDGEESYTRSGAFKKDGTGRMVTSDGYPLEPQIVIPENATRLSITEDGAVNVYLDGEAEPNQIGTIELTTFSNPAGLEAIGRNLLLETPASGAPVDGIPGQEGFGALAQGFLEGSNVNIMEEMVGMITTQRAYEINSKAIQTSDEMLQMVNNLA</sequence>
<dbReference type="InterPro" id="IPR010930">
    <property type="entry name" value="Flg_bb/hook_C_dom"/>
</dbReference>
<accession>A0A0B5FJP8</accession>
<feature type="domain" description="Flagellar basal body rod protein N-terminal" evidence="8">
    <location>
        <begin position="7"/>
        <end position="35"/>
    </location>
</feature>
<dbReference type="EMBL" id="CP010311">
    <property type="protein sequence ID" value="AJF07578.1"/>
    <property type="molecule type" value="Genomic_DNA"/>
</dbReference>
<dbReference type="Pfam" id="PF22692">
    <property type="entry name" value="LlgE_F_G_D1"/>
    <property type="match status" value="1"/>
</dbReference>
<evidence type="ECO:0000256" key="5">
    <source>
        <dbReference type="ARBA" id="ARBA00025933"/>
    </source>
</evidence>
<dbReference type="InterPro" id="IPR053967">
    <property type="entry name" value="LlgE_F_G-like_D1"/>
</dbReference>
<dbReference type="InterPro" id="IPR001444">
    <property type="entry name" value="Flag_bb_rod_N"/>
</dbReference>
<keyword evidence="11" id="KW-0969">Cilium</keyword>
<evidence type="ECO:0000259" key="10">
    <source>
        <dbReference type="Pfam" id="PF22692"/>
    </source>
</evidence>
<evidence type="ECO:0000256" key="6">
    <source>
        <dbReference type="NCBIfam" id="TIGR02488"/>
    </source>
</evidence>
<dbReference type="PANTHER" id="PTHR30435">
    <property type="entry name" value="FLAGELLAR PROTEIN"/>
    <property type="match status" value="1"/>
</dbReference>
<evidence type="ECO:0000256" key="2">
    <source>
        <dbReference type="ARBA" id="ARBA00009677"/>
    </source>
</evidence>
<dbReference type="Pfam" id="PF00460">
    <property type="entry name" value="Flg_bb_rod"/>
    <property type="match status" value="1"/>
</dbReference>
<evidence type="ECO:0000256" key="7">
    <source>
        <dbReference type="RuleBase" id="RU362116"/>
    </source>
</evidence>
<evidence type="ECO:0000259" key="8">
    <source>
        <dbReference type="Pfam" id="PF00460"/>
    </source>
</evidence>
<dbReference type="AlphaFoldDB" id="A0A0B5FJP8"/>
<dbReference type="HOGENOM" id="CLU_013687_0_1_7"/>
<evidence type="ECO:0000313" key="12">
    <source>
        <dbReference type="Proteomes" id="UP000035036"/>
    </source>
</evidence>
<comment type="subunit">
    <text evidence="5">The basal body constitutes a major portion of the flagellar organelle and consists of four rings (L,P,S, and M) mounted on a central rod. The rod consists of about 26 subunits of FlgG in the distal portion, and FlgB, FlgC and FlgF are thought to build up the proximal portion of the rod with about 6 subunits each.</text>
</comment>
<dbReference type="RefSeq" id="WP_040201507.1">
    <property type="nucleotide sequence ID" value="NZ_CP010311.1"/>
</dbReference>
<evidence type="ECO:0000259" key="9">
    <source>
        <dbReference type="Pfam" id="PF06429"/>
    </source>
</evidence>
<protein>
    <recommendedName>
        <fullName evidence="3 6">Flagellar basal-body rod protein FlgG</fullName>
    </recommendedName>
</protein>
<keyword evidence="12" id="KW-1185">Reference proteome</keyword>
<dbReference type="PROSITE" id="PS00588">
    <property type="entry name" value="FLAGELLA_BB_ROD"/>
    <property type="match status" value="1"/>
</dbReference>
<evidence type="ECO:0000256" key="4">
    <source>
        <dbReference type="ARBA" id="ARBA00023143"/>
    </source>
</evidence>
<keyword evidence="11" id="KW-0966">Cell projection</keyword>
<dbReference type="STRING" id="483547.GSUB_14890"/>
<evidence type="ECO:0000313" key="11">
    <source>
        <dbReference type="EMBL" id="AJF07578.1"/>
    </source>
</evidence>
<feature type="domain" description="Flagellar hook protein FlgE/F/G-like D1" evidence="10">
    <location>
        <begin position="96"/>
        <end position="159"/>
    </location>
</feature>
<dbReference type="NCBIfam" id="TIGR03506">
    <property type="entry name" value="FlgEFG_subfam"/>
    <property type="match status" value="2"/>
</dbReference>
<dbReference type="SUPFAM" id="SSF117143">
    <property type="entry name" value="Flagellar hook protein flgE"/>
    <property type="match status" value="1"/>
</dbReference>
<feature type="domain" description="Flagellar basal-body/hook protein C-terminal" evidence="9">
    <location>
        <begin position="215"/>
        <end position="260"/>
    </location>
</feature>
<dbReference type="InterPro" id="IPR012834">
    <property type="entry name" value="FlgG_G_neg"/>
</dbReference>
<dbReference type="Proteomes" id="UP000035036">
    <property type="component" value="Chromosome"/>
</dbReference>
<evidence type="ECO:0000256" key="3">
    <source>
        <dbReference type="ARBA" id="ARBA00017948"/>
    </source>
</evidence>
<dbReference type="InterPro" id="IPR020013">
    <property type="entry name" value="Flagellar_FlgE/F/G"/>
</dbReference>
<name>A0A0B5FJP8_9BACT</name>
<gene>
    <name evidence="11" type="primary">flgG</name>
    <name evidence="11" type="ORF">GSUB_14890</name>
</gene>
<proteinExistence type="inferred from homology"/>
<keyword evidence="11" id="KW-0282">Flagellum</keyword>
<comment type="similarity">
    <text evidence="2 7">Belongs to the flagella basal body rod proteins family.</text>
</comment>
<organism evidence="11 12">
    <name type="scientific">Geoalkalibacter subterraneus</name>
    <dbReference type="NCBI Taxonomy" id="483547"/>
    <lineage>
        <taxon>Bacteria</taxon>
        <taxon>Pseudomonadati</taxon>
        <taxon>Thermodesulfobacteriota</taxon>
        <taxon>Desulfuromonadia</taxon>
        <taxon>Desulfuromonadales</taxon>
        <taxon>Geoalkalibacteraceae</taxon>
        <taxon>Geoalkalibacter</taxon>
    </lineage>
</organism>
<dbReference type="NCBIfam" id="TIGR02488">
    <property type="entry name" value="flgG_G_neg"/>
    <property type="match status" value="1"/>
</dbReference>
<dbReference type="KEGG" id="gsb:GSUB_14890"/>
<comment type="subcellular location">
    <subcellularLocation>
        <location evidence="1 7">Bacterial flagellum basal body</location>
    </subcellularLocation>
</comment>
<dbReference type="PANTHER" id="PTHR30435:SF19">
    <property type="entry name" value="FLAGELLAR BASAL-BODY ROD PROTEIN FLGG"/>
    <property type="match status" value="1"/>
</dbReference>
<dbReference type="GO" id="GO:0009426">
    <property type="term" value="C:bacterial-type flagellum basal body, distal rod"/>
    <property type="evidence" value="ECO:0007669"/>
    <property type="project" value="UniProtKB-UniRule"/>
</dbReference>
<dbReference type="InterPro" id="IPR019776">
    <property type="entry name" value="Flagellar_basal_body_rod_CS"/>
</dbReference>
<dbReference type="OrthoDB" id="9804559at2"/>
<reference evidence="11 12" key="1">
    <citation type="journal article" date="2015" name="Genome Announc.">
        <title>Genomes of Geoalkalibacter ferrihydriticus Z-0531T and Geoalkalibacter subterraneus Red1T, Two Haloalkaliphilic Metal-Reducing Deltaproteobacteria.</title>
        <authorList>
            <person name="Badalamenti J.P."/>
            <person name="Krajmalnik-Brown R."/>
            <person name="Torres C.I."/>
            <person name="Bond D.R."/>
        </authorList>
    </citation>
    <scope>NUCLEOTIDE SEQUENCE [LARGE SCALE GENOMIC DNA]</scope>
    <source>
        <strain evidence="11 12">Red1</strain>
    </source>
</reference>
<dbReference type="GO" id="GO:0071978">
    <property type="term" value="P:bacterial-type flagellum-dependent swarming motility"/>
    <property type="evidence" value="ECO:0007669"/>
    <property type="project" value="TreeGrafter"/>
</dbReference>
<keyword evidence="4 7" id="KW-0975">Bacterial flagellum</keyword>
<dbReference type="Pfam" id="PF06429">
    <property type="entry name" value="Flg_bbr_C"/>
    <property type="match status" value="1"/>
</dbReference>
<dbReference type="InterPro" id="IPR037925">
    <property type="entry name" value="FlgE/F/G-like"/>
</dbReference>
<evidence type="ECO:0000256" key="1">
    <source>
        <dbReference type="ARBA" id="ARBA00004117"/>
    </source>
</evidence>